<dbReference type="Gene3D" id="3.50.50.60">
    <property type="entry name" value="FAD/NAD(P)-binding domain"/>
    <property type="match status" value="1"/>
</dbReference>
<protein>
    <submittedName>
        <fullName evidence="3">FAD-dependent oxidoreductase</fullName>
    </submittedName>
</protein>
<dbReference type="eggNOG" id="COG0665">
    <property type="taxonomic scope" value="Bacteria"/>
</dbReference>
<dbReference type="RefSeq" id="WP_020439054.1">
    <property type="nucleotide sequence ID" value="NC_021659.1"/>
</dbReference>
<evidence type="ECO:0000313" key="3">
    <source>
        <dbReference type="EMBL" id="AGP44522.1"/>
    </source>
</evidence>
<dbReference type="Gene3D" id="3.30.9.10">
    <property type="entry name" value="D-Amino Acid Oxidase, subunit A, domain 2"/>
    <property type="match status" value="1"/>
</dbReference>
<dbReference type="Proteomes" id="UP000014900">
    <property type="component" value="Chromosome"/>
</dbReference>
<dbReference type="Pfam" id="PF01266">
    <property type="entry name" value="DAO"/>
    <property type="match status" value="1"/>
</dbReference>
<accession>S4YGE5</accession>
<sequence length="386" mass="40875">MCATEKHMIVVGAGIMGASIAYHLASRGIKVTVIDKNHPASGATGSSFGWIHTTVSDDAPDALLRRASVADWHRLEKEIPELWVNWTGALSYDDFSLESQADDSLLRQPGISRLEPALNNPPQRAYYAQQEGAVDPIDATRVLLDKACSLGATLKTQTAVIGFTREGNKITGIETPEGVLKADCLILACGTGISPLLDAIGTPLPIMASPAILLRYGATGHVVNTLISGHDIEVRHTRSGDILAAEDYPATGGIDDIASDTLAAMKIALKGTESAQLLSQSVGLRPVPEDGCPVIGFMGDATGVYVAVMHPAVTCAATLGRMISEELVTGKTLDMLESYRPARFFSGQGGTLAVHNVAKHSPIRAGGAPPLKRYLTRWQIPPVDPE</sequence>
<proteinExistence type="predicted"/>
<dbReference type="PANTHER" id="PTHR13847">
    <property type="entry name" value="SARCOSINE DEHYDROGENASE-RELATED"/>
    <property type="match status" value="1"/>
</dbReference>
<reference evidence="3 4" key="1">
    <citation type="journal article" date="2013" name="Genome Announc.">
        <title>Genome Sequence of Serratia plymuthica Strain S13, an Endophyte with Germination- and Plant-Growth-Promoting Activity from the Flower of Styrian Oil Pumpkin.</title>
        <authorList>
            <person name="Muller H."/>
            <person name="Furnkranz M."/>
            <person name="Grube M."/>
            <person name="Berg G."/>
        </authorList>
    </citation>
    <scope>NUCLEOTIDE SEQUENCE [LARGE SCALE GENOMIC DNA]</scope>
    <source>
        <strain evidence="3">S13</strain>
    </source>
</reference>
<dbReference type="KEGG" id="sry:M621_12545"/>
<dbReference type="PANTHER" id="PTHR13847:SF289">
    <property type="entry name" value="GLYCINE OXIDASE"/>
    <property type="match status" value="1"/>
</dbReference>
<dbReference type="EMBL" id="CP006566">
    <property type="protein sequence ID" value="AGP44522.1"/>
    <property type="molecule type" value="Genomic_DNA"/>
</dbReference>
<feature type="domain" description="FAD dependent oxidoreductase" evidence="2">
    <location>
        <begin position="9"/>
        <end position="325"/>
    </location>
</feature>
<dbReference type="GO" id="GO:0016491">
    <property type="term" value="F:oxidoreductase activity"/>
    <property type="evidence" value="ECO:0007669"/>
    <property type="project" value="UniProtKB-KW"/>
</dbReference>
<evidence type="ECO:0000256" key="1">
    <source>
        <dbReference type="ARBA" id="ARBA00023002"/>
    </source>
</evidence>
<dbReference type="GO" id="GO:0005737">
    <property type="term" value="C:cytoplasm"/>
    <property type="evidence" value="ECO:0007669"/>
    <property type="project" value="TreeGrafter"/>
</dbReference>
<evidence type="ECO:0000313" key="4">
    <source>
        <dbReference type="Proteomes" id="UP000014900"/>
    </source>
</evidence>
<keyword evidence="1" id="KW-0560">Oxidoreductase</keyword>
<dbReference type="SUPFAM" id="SSF51905">
    <property type="entry name" value="FAD/NAD(P)-binding domain"/>
    <property type="match status" value="1"/>
</dbReference>
<dbReference type="HOGENOM" id="CLU_007884_4_0_6"/>
<gene>
    <name evidence="3" type="ORF">M621_12545</name>
</gene>
<dbReference type="InterPro" id="IPR006076">
    <property type="entry name" value="FAD-dep_OxRdtase"/>
</dbReference>
<name>S4YGE5_SERPL</name>
<evidence type="ECO:0000259" key="2">
    <source>
        <dbReference type="Pfam" id="PF01266"/>
    </source>
</evidence>
<dbReference type="AlphaFoldDB" id="S4YGE5"/>
<organism evidence="3 4">
    <name type="scientific">Serratia plymuthica S13</name>
    <dbReference type="NCBI Taxonomy" id="1348660"/>
    <lineage>
        <taxon>Bacteria</taxon>
        <taxon>Pseudomonadati</taxon>
        <taxon>Pseudomonadota</taxon>
        <taxon>Gammaproteobacteria</taxon>
        <taxon>Enterobacterales</taxon>
        <taxon>Yersiniaceae</taxon>
        <taxon>Serratia</taxon>
    </lineage>
</organism>
<dbReference type="InterPro" id="IPR036188">
    <property type="entry name" value="FAD/NAD-bd_sf"/>
</dbReference>